<dbReference type="GO" id="GO:0005886">
    <property type="term" value="C:plasma membrane"/>
    <property type="evidence" value="ECO:0007669"/>
    <property type="project" value="UniProtKB-SubCell"/>
</dbReference>
<evidence type="ECO:0000256" key="2">
    <source>
        <dbReference type="ARBA" id="ARBA00012647"/>
    </source>
</evidence>
<reference evidence="7" key="3">
    <citation type="submission" date="2025-09" db="UniProtKB">
        <authorList>
            <consortium name="Ensembl"/>
        </authorList>
    </citation>
    <scope>IDENTIFICATION</scope>
</reference>
<proteinExistence type="inferred from homology"/>
<evidence type="ECO:0000256" key="1">
    <source>
        <dbReference type="ARBA" id="ARBA00004609"/>
    </source>
</evidence>
<dbReference type="GO" id="GO:0004035">
    <property type="term" value="F:alkaline phosphatase activity"/>
    <property type="evidence" value="ECO:0007669"/>
    <property type="project" value="UniProtKB-EC"/>
</dbReference>
<dbReference type="Gene3D" id="3.40.720.10">
    <property type="entry name" value="Alkaline Phosphatase, subunit A"/>
    <property type="match status" value="2"/>
</dbReference>
<dbReference type="GO" id="GO:0098552">
    <property type="term" value="C:side of membrane"/>
    <property type="evidence" value="ECO:0007669"/>
    <property type="project" value="UniProtKB-KW"/>
</dbReference>
<dbReference type="Ensembl" id="ENSACLT00000064211.1">
    <property type="protein sequence ID" value="ENSACLP00000054490.1"/>
    <property type="gene ID" value="ENSACLG00000025993.2"/>
</dbReference>
<comment type="cofactor">
    <cofactor evidence="5">
        <name>Mg(2+)</name>
        <dbReference type="ChEBI" id="CHEBI:18420"/>
    </cofactor>
    <text evidence="5">Binds 1 Mg(2+) ion.</text>
</comment>
<keyword evidence="5" id="KW-0479">Metal-binding</keyword>
<comment type="similarity">
    <text evidence="6">Belongs to the alkaline phosphatase family.</text>
</comment>
<comment type="cofactor">
    <cofactor evidence="5">
        <name>Zn(2+)</name>
        <dbReference type="ChEBI" id="CHEBI:29105"/>
    </cofactor>
    <text evidence="5">Binds 2 Zn(2+) ions.</text>
</comment>
<feature type="binding site" evidence="5">
    <location>
        <position position="431"/>
    </location>
    <ligand>
        <name>Zn(2+)</name>
        <dbReference type="ChEBI" id="CHEBI:29105"/>
        <label>2</label>
    </ligand>
</feature>
<keyword evidence="5" id="KW-0862">Zinc</keyword>
<protein>
    <recommendedName>
        <fullName evidence="2">alkaline phosphatase</fullName>
        <ecNumber evidence="2">3.1.3.1</ecNumber>
    </recommendedName>
</protein>
<keyword evidence="3" id="KW-0325">Glycoprotein</keyword>
<keyword evidence="3" id="KW-0472">Membrane</keyword>
<evidence type="ECO:0000256" key="6">
    <source>
        <dbReference type="RuleBase" id="RU003946"/>
    </source>
</evidence>
<dbReference type="PRINTS" id="PR00113">
    <property type="entry name" value="ALKPHPHTASE"/>
</dbReference>
<dbReference type="GO" id="GO:0046872">
    <property type="term" value="F:metal ion binding"/>
    <property type="evidence" value="ECO:0007669"/>
    <property type="project" value="UniProtKB-KW"/>
</dbReference>
<reference evidence="7" key="1">
    <citation type="submission" date="2018-05" db="EMBL/GenBank/DDBJ databases">
        <authorList>
            <person name="Datahose"/>
        </authorList>
    </citation>
    <scope>NUCLEOTIDE SEQUENCE</scope>
</reference>
<sequence length="503" mass="55681">MRASSETKNITFNLQHNFKLKEKTVTDMQCIFGVAKTDYYAVYSLKKNTETHLNGSNHLHIYFVSLIEDELEPFYWNNKGRNAIHAALNKPRNSHQAKNAILFLGDGMGMPTVTAARILKGQLEGVSGEESSLAMDSFPHLALSKTYNVDQQMPDSAGTATAYQCGVKANYGTLGVSAATPRYDCQASHGNEVISVLHRAKAAGKSVGIVTTTRVQHASPAAAYAHVASRDWYSDADLPNEAVKNECRDIAYQLVYNTEINVILGGGRTYMFPTTVEDPEYLNKTGVRKDGKNLVDEWLKNKPNAKYVWNKADFDAINPATTDFLMGLFEPKDCRYELDRDPSMDPSLTEMTEKAIKILSKNPKGFFLFVEDKYRIADTKATDNKHFTTAVYGNGPGYKIANGSRPDVNESISTDNNYVQQTAVPLDSETHGIEDVAIFAKGPMSHLFDGVQEQSYIAHVMAYALCIEPYVDCQLPEGSHAVASHPSLLLLLISLLLLPFYSI</sequence>
<feature type="binding site" evidence="5">
    <location>
        <position position="217"/>
    </location>
    <ligand>
        <name>Mg(2+)</name>
        <dbReference type="ChEBI" id="CHEBI:18420"/>
    </ligand>
</feature>
<dbReference type="Pfam" id="PF00245">
    <property type="entry name" value="Alk_phosphatase"/>
    <property type="match status" value="2"/>
</dbReference>
<name>A0AAX7TDW0_ASTCA</name>
<keyword evidence="3" id="KW-0336">GPI-anchor</keyword>
<feature type="binding site" evidence="5">
    <location>
        <position position="371"/>
    </location>
    <ligand>
        <name>Mg(2+)</name>
        <dbReference type="ChEBI" id="CHEBI:18420"/>
    </ligand>
</feature>
<feature type="active site" description="Phosphoserine intermediate" evidence="4">
    <location>
        <position position="156"/>
    </location>
</feature>
<feature type="binding site" evidence="5">
    <location>
        <position position="106"/>
    </location>
    <ligand>
        <name>Zn(2+)</name>
        <dbReference type="ChEBI" id="CHEBI:29105"/>
        <label>2</label>
    </ligand>
</feature>
<organism evidence="7 8">
    <name type="scientific">Astatotilapia calliptera</name>
    <name type="common">Eastern happy</name>
    <name type="synonym">Chromis callipterus</name>
    <dbReference type="NCBI Taxonomy" id="8154"/>
    <lineage>
        <taxon>Eukaryota</taxon>
        <taxon>Metazoa</taxon>
        <taxon>Chordata</taxon>
        <taxon>Craniata</taxon>
        <taxon>Vertebrata</taxon>
        <taxon>Euteleostomi</taxon>
        <taxon>Actinopterygii</taxon>
        <taxon>Neopterygii</taxon>
        <taxon>Teleostei</taxon>
        <taxon>Neoteleostei</taxon>
        <taxon>Acanthomorphata</taxon>
        <taxon>Ovalentaria</taxon>
        <taxon>Cichlomorphae</taxon>
        <taxon>Cichliformes</taxon>
        <taxon>Cichlidae</taxon>
        <taxon>African cichlids</taxon>
        <taxon>Pseudocrenilabrinae</taxon>
        <taxon>Haplochromini</taxon>
        <taxon>Astatotilapia</taxon>
    </lineage>
</organism>
<dbReference type="InterPro" id="IPR001952">
    <property type="entry name" value="Alkaline_phosphatase"/>
</dbReference>
<feature type="binding site" evidence="5">
    <location>
        <position position="106"/>
    </location>
    <ligand>
        <name>Mg(2+)</name>
        <dbReference type="ChEBI" id="CHEBI:18420"/>
    </ligand>
</feature>
<keyword evidence="8" id="KW-1185">Reference proteome</keyword>
<evidence type="ECO:0000256" key="3">
    <source>
        <dbReference type="ARBA" id="ARBA00022622"/>
    </source>
</evidence>
<dbReference type="EC" id="3.1.3.1" evidence="2"/>
<evidence type="ECO:0000313" key="7">
    <source>
        <dbReference type="Ensembl" id="ENSACLP00000054490.1"/>
    </source>
</evidence>
<dbReference type="InterPro" id="IPR017850">
    <property type="entry name" value="Alkaline_phosphatase_core_sf"/>
</dbReference>
<reference evidence="7" key="2">
    <citation type="submission" date="2025-08" db="UniProtKB">
        <authorList>
            <consortium name="Ensembl"/>
        </authorList>
    </citation>
    <scope>IDENTIFICATION</scope>
</reference>
<dbReference type="GeneTree" id="ENSGT00950000183063"/>
<evidence type="ECO:0000313" key="8">
    <source>
        <dbReference type="Proteomes" id="UP000265100"/>
    </source>
</evidence>
<keyword evidence="3" id="KW-0449">Lipoprotein</keyword>
<keyword evidence="5" id="KW-0460">Magnesium</keyword>
<dbReference type="Proteomes" id="UP000265100">
    <property type="component" value="Chromosome 15"/>
</dbReference>
<evidence type="ECO:0000256" key="5">
    <source>
        <dbReference type="PIRSR" id="PIRSR601952-2"/>
    </source>
</evidence>
<comment type="subcellular location">
    <subcellularLocation>
        <location evidence="1">Cell membrane</location>
        <topology evidence="1">Lipid-anchor</topology>
        <topology evidence="1">GPI-anchor</topology>
    </subcellularLocation>
</comment>
<dbReference type="AlphaFoldDB" id="A0AAX7TDW0"/>
<dbReference type="SMART" id="SM00098">
    <property type="entry name" value="alkPPc"/>
    <property type="match status" value="1"/>
</dbReference>
<feature type="binding site" evidence="5">
    <location>
        <position position="219"/>
    </location>
    <ligand>
        <name>Mg(2+)</name>
        <dbReference type="ChEBI" id="CHEBI:18420"/>
    </ligand>
</feature>
<dbReference type="CDD" id="cd16012">
    <property type="entry name" value="ALP"/>
    <property type="match status" value="1"/>
</dbReference>
<feature type="binding site" evidence="5">
    <location>
        <position position="372"/>
    </location>
    <ligand>
        <name>Zn(2+)</name>
        <dbReference type="ChEBI" id="CHEBI:29105"/>
        <label>2</label>
    </ligand>
</feature>
<dbReference type="PANTHER" id="PTHR11596">
    <property type="entry name" value="ALKALINE PHOSPHATASE"/>
    <property type="match status" value="1"/>
</dbReference>
<dbReference type="PANTHER" id="PTHR11596:SF92">
    <property type="entry name" value="ALKALINE PHOSPHATASE"/>
    <property type="match status" value="1"/>
</dbReference>
<dbReference type="SUPFAM" id="SSF53649">
    <property type="entry name" value="Alkaline phosphatase-like"/>
    <property type="match status" value="1"/>
</dbReference>
<evidence type="ECO:0000256" key="4">
    <source>
        <dbReference type="PIRSR" id="PIRSR601952-1"/>
    </source>
</evidence>
<accession>A0AAX7TDW0</accession>